<evidence type="ECO:0000313" key="2">
    <source>
        <dbReference type="Proteomes" id="UP000053732"/>
    </source>
</evidence>
<accession>A0A0G4PDS5</accession>
<dbReference type="EMBL" id="HG793145">
    <property type="protein sequence ID" value="CRL24441.1"/>
    <property type="molecule type" value="Genomic_DNA"/>
</dbReference>
<evidence type="ECO:0000313" key="1">
    <source>
        <dbReference type="EMBL" id="CRL24441.1"/>
    </source>
</evidence>
<reference evidence="1 2" key="1">
    <citation type="journal article" date="2014" name="Nat. Commun.">
        <title>Multiple recent horizontal transfers of a large genomic region in cheese making fungi.</title>
        <authorList>
            <person name="Cheeseman K."/>
            <person name="Ropars J."/>
            <person name="Renault P."/>
            <person name="Dupont J."/>
            <person name="Gouzy J."/>
            <person name="Branca A."/>
            <person name="Abraham A.L."/>
            <person name="Ceppi M."/>
            <person name="Conseiller E."/>
            <person name="Debuchy R."/>
            <person name="Malagnac F."/>
            <person name="Goarin A."/>
            <person name="Silar P."/>
            <person name="Lacoste S."/>
            <person name="Sallet E."/>
            <person name="Bensimon A."/>
            <person name="Giraud T."/>
            <person name="Brygoo Y."/>
        </authorList>
    </citation>
    <scope>NUCLEOTIDE SEQUENCE [LARGE SCALE GENOMIC DNA]</scope>
    <source>
        <strain evidence="2">FM 013</strain>
    </source>
</reference>
<organism evidence="1 2">
    <name type="scientific">Penicillium camemberti (strain FM 013)</name>
    <dbReference type="NCBI Taxonomy" id="1429867"/>
    <lineage>
        <taxon>Eukaryota</taxon>
        <taxon>Fungi</taxon>
        <taxon>Dikarya</taxon>
        <taxon>Ascomycota</taxon>
        <taxon>Pezizomycotina</taxon>
        <taxon>Eurotiomycetes</taxon>
        <taxon>Eurotiomycetidae</taxon>
        <taxon>Eurotiales</taxon>
        <taxon>Aspergillaceae</taxon>
        <taxon>Penicillium</taxon>
    </lineage>
</organism>
<proteinExistence type="predicted"/>
<sequence>MEIDPRRRFSRAAVFHDSWKAHVSTDQDVMQVLWPSFQAGWMFESDASFEALQTFP</sequence>
<name>A0A0G4PDS5_PENC3</name>
<protein>
    <submittedName>
        <fullName evidence="1">Str. FM013</fullName>
    </submittedName>
</protein>
<dbReference type="AlphaFoldDB" id="A0A0G4PDS5"/>
<dbReference type="Proteomes" id="UP000053732">
    <property type="component" value="Unassembled WGS sequence"/>
</dbReference>
<keyword evidence="2" id="KW-1185">Reference proteome</keyword>
<gene>
    <name evidence="1" type="ORF">PCAMFM013_S012g000050</name>
</gene>